<dbReference type="InterPro" id="IPR000719">
    <property type="entry name" value="Prot_kinase_dom"/>
</dbReference>
<dbReference type="FunFam" id="1.10.510.10:FF:000048">
    <property type="entry name" value="Protein kinase C"/>
    <property type="match status" value="1"/>
</dbReference>
<name>A0A8J8NZH6_HALGN</name>
<dbReference type="Gene3D" id="1.10.510.10">
    <property type="entry name" value="Transferase(Phosphotransferase) domain 1"/>
    <property type="match status" value="1"/>
</dbReference>
<reference evidence="8" key="1">
    <citation type="submission" date="2019-06" db="EMBL/GenBank/DDBJ databases">
        <authorList>
            <person name="Zheng W."/>
        </authorList>
    </citation>
    <scope>NUCLEOTIDE SEQUENCE</scope>
    <source>
        <strain evidence="8">QDHG01</strain>
    </source>
</reference>
<dbReference type="EMBL" id="RRYP01003811">
    <property type="protein sequence ID" value="TNV83459.1"/>
    <property type="molecule type" value="Genomic_DNA"/>
</dbReference>
<evidence type="ECO:0000256" key="3">
    <source>
        <dbReference type="ARBA" id="ARBA00022679"/>
    </source>
</evidence>
<dbReference type="SUPFAM" id="SSF56112">
    <property type="entry name" value="Protein kinase-like (PK-like)"/>
    <property type="match status" value="1"/>
</dbReference>
<keyword evidence="3" id="KW-0808">Transferase</keyword>
<dbReference type="Proteomes" id="UP000785679">
    <property type="component" value="Unassembled WGS sequence"/>
</dbReference>
<dbReference type="Gene3D" id="3.30.200.20">
    <property type="entry name" value="Phosphorylase Kinase, domain 1"/>
    <property type="match status" value="1"/>
</dbReference>
<keyword evidence="2" id="KW-0597">Phosphoprotein</keyword>
<dbReference type="CDD" id="cd05123">
    <property type="entry name" value="STKc_AGC"/>
    <property type="match status" value="1"/>
</dbReference>
<dbReference type="SMART" id="SM00220">
    <property type="entry name" value="S_TKc"/>
    <property type="match status" value="1"/>
</dbReference>
<dbReference type="GO" id="GO:0005524">
    <property type="term" value="F:ATP binding"/>
    <property type="evidence" value="ECO:0007669"/>
    <property type="project" value="UniProtKB-KW"/>
</dbReference>
<evidence type="ECO:0000256" key="1">
    <source>
        <dbReference type="ARBA" id="ARBA00022527"/>
    </source>
</evidence>
<evidence type="ECO:0000256" key="6">
    <source>
        <dbReference type="ARBA" id="ARBA00022840"/>
    </source>
</evidence>
<sequence length="343" mass="40356">MGTVFNKIEKRQDCFEDYMLLRRLAKGDRGDVYLVQHKTTLEYFAMKSIRKDFIIENEMIDCLVNEKTIMQEADHPFILQLISYFQLPLRIYFLMPFFRGGDLRTHQRRHTRFSEDQVRFFAAQIALALVHLHSKGVVYRDLKPENILVQEDGYLMLADFGIAVRLREGELSQSFCGTYDYMAPEMLKKESEGHSFPLDWWSFGILVYELLIGICPFYNHNHHATIKLILSRRHAWPPEKEFKIIFNFSSITKDFVDKLLVKDPKLRLGSENSADVLKHPFFQDFIDLEAIKKKAVQCPWEPVIPEAGMQVYPGVVESIVDPKIQEFIRKSQKQFEVLDYEKQ</sequence>
<protein>
    <recommendedName>
        <fullName evidence="7">Protein kinase domain-containing protein</fullName>
    </recommendedName>
</protein>
<dbReference type="OrthoDB" id="354826at2759"/>
<dbReference type="PROSITE" id="PS50011">
    <property type="entry name" value="PROTEIN_KINASE_DOM"/>
    <property type="match status" value="1"/>
</dbReference>
<feature type="domain" description="Protein kinase" evidence="7">
    <location>
        <begin position="18"/>
        <end position="282"/>
    </location>
</feature>
<proteinExistence type="predicted"/>
<evidence type="ECO:0000259" key="7">
    <source>
        <dbReference type="PROSITE" id="PS50011"/>
    </source>
</evidence>
<dbReference type="PROSITE" id="PS00108">
    <property type="entry name" value="PROTEIN_KINASE_ST"/>
    <property type="match status" value="1"/>
</dbReference>
<evidence type="ECO:0000256" key="5">
    <source>
        <dbReference type="ARBA" id="ARBA00022777"/>
    </source>
</evidence>
<dbReference type="GO" id="GO:0004674">
    <property type="term" value="F:protein serine/threonine kinase activity"/>
    <property type="evidence" value="ECO:0007669"/>
    <property type="project" value="UniProtKB-KW"/>
</dbReference>
<keyword evidence="4" id="KW-0547">Nucleotide-binding</keyword>
<dbReference type="InterPro" id="IPR045270">
    <property type="entry name" value="STKc_AGC"/>
</dbReference>
<keyword evidence="9" id="KW-1185">Reference proteome</keyword>
<keyword evidence="1" id="KW-0723">Serine/threonine-protein kinase</keyword>
<comment type="caution">
    <text evidence="8">The sequence shown here is derived from an EMBL/GenBank/DDBJ whole genome shotgun (WGS) entry which is preliminary data.</text>
</comment>
<keyword evidence="5" id="KW-0418">Kinase</keyword>
<evidence type="ECO:0000313" key="8">
    <source>
        <dbReference type="EMBL" id="TNV83459.1"/>
    </source>
</evidence>
<dbReference type="InterPro" id="IPR011009">
    <property type="entry name" value="Kinase-like_dom_sf"/>
</dbReference>
<organism evidence="8 9">
    <name type="scientific">Halteria grandinella</name>
    <dbReference type="NCBI Taxonomy" id="5974"/>
    <lineage>
        <taxon>Eukaryota</taxon>
        <taxon>Sar</taxon>
        <taxon>Alveolata</taxon>
        <taxon>Ciliophora</taxon>
        <taxon>Intramacronucleata</taxon>
        <taxon>Spirotrichea</taxon>
        <taxon>Stichotrichia</taxon>
        <taxon>Sporadotrichida</taxon>
        <taxon>Halteriidae</taxon>
        <taxon>Halteria</taxon>
    </lineage>
</organism>
<dbReference type="Pfam" id="PF00069">
    <property type="entry name" value="Pkinase"/>
    <property type="match status" value="1"/>
</dbReference>
<dbReference type="InterPro" id="IPR008271">
    <property type="entry name" value="Ser/Thr_kinase_AS"/>
</dbReference>
<evidence type="ECO:0000313" key="9">
    <source>
        <dbReference type="Proteomes" id="UP000785679"/>
    </source>
</evidence>
<evidence type="ECO:0000256" key="2">
    <source>
        <dbReference type="ARBA" id="ARBA00022553"/>
    </source>
</evidence>
<accession>A0A8J8NZH6</accession>
<dbReference type="PANTHER" id="PTHR24353">
    <property type="entry name" value="CYCLIC NUCLEOTIDE-DEPENDENT PROTEIN KINASE"/>
    <property type="match status" value="1"/>
</dbReference>
<gene>
    <name evidence="8" type="ORF">FGO68_gene13739</name>
</gene>
<evidence type="ECO:0000256" key="4">
    <source>
        <dbReference type="ARBA" id="ARBA00022741"/>
    </source>
</evidence>
<keyword evidence="6" id="KW-0067">ATP-binding</keyword>
<dbReference type="AlphaFoldDB" id="A0A8J8NZH6"/>